<name>A0A4Z0GT97_9BACI</name>
<keyword evidence="1" id="KW-0472">Membrane</keyword>
<dbReference type="EMBL" id="SRJC01000012">
    <property type="protein sequence ID" value="TGB00706.1"/>
    <property type="molecule type" value="Genomic_DNA"/>
</dbReference>
<reference evidence="2 3" key="1">
    <citation type="journal article" date="2003" name="Int. J. Syst. Evol. Microbiol.">
        <title>Halobacillus salinus sp. nov., isolated from a salt lake on the coast of the East Sea in Korea.</title>
        <authorList>
            <person name="Yoon J.H."/>
            <person name="Kang K.H."/>
            <person name="Park Y.H."/>
        </authorList>
    </citation>
    <scope>NUCLEOTIDE SEQUENCE [LARGE SCALE GENOMIC DNA]</scope>
    <source>
        <strain evidence="2 3">HSL-3</strain>
    </source>
</reference>
<proteinExistence type="predicted"/>
<dbReference type="Proteomes" id="UP000297982">
    <property type="component" value="Unassembled WGS sequence"/>
</dbReference>
<evidence type="ECO:0000313" key="2">
    <source>
        <dbReference type="EMBL" id="TGB00706.1"/>
    </source>
</evidence>
<sequence>MIVLIPIGFYLASLREDISMLQHVAFIAIILWLASVGVFGITNIYQPLKIYGYLYLASSVLFAYLGLVFIW</sequence>
<dbReference type="RefSeq" id="WP_158290548.1">
    <property type="nucleotide sequence ID" value="NZ_SRJC01000012.1"/>
</dbReference>
<organism evidence="2 3">
    <name type="scientific">Halobacillus salinus</name>
    <dbReference type="NCBI Taxonomy" id="192814"/>
    <lineage>
        <taxon>Bacteria</taxon>
        <taxon>Bacillati</taxon>
        <taxon>Bacillota</taxon>
        <taxon>Bacilli</taxon>
        <taxon>Bacillales</taxon>
        <taxon>Bacillaceae</taxon>
        <taxon>Halobacillus</taxon>
    </lineage>
</organism>
<feature type="transmembrane region" description="Helical" evidence="1">
    <location>
        <begin position="53"/>
        <end position="70"/>
    </location>
</feature>
<gene>
    <name evidence="2" type="ORF">E4663_19510</name>
</gene>
<keyword evidence="1" id="KW-0812">Transmembrane</keyword>
<feature type="transmembrane region" description="Helical" evidence="1">
    <location>
        <begin position="20"/>
        <end position="41"/>
    </location>
</feature>
<keyword evidence="1" id="KW-1133">Transmembrane helix</keyword>
<protein>
    <submittedName>
        <fullName evidence="2">Uncharacterized protein</fullName>
    </submittedName>
</protein>
<dbReference type="AlphaFoldDB" id="A0A4Z0GT97"/>
<keyword evidence="3" id="KW-1185">Reference proteome</keyword>
<accession>A0A4Z0GT97</accession>
<evidence type="ECO:0000256" key="1">
    <source>
        <dbReference type="SAM" id="Phobius"/>
    </source>
</evidence>
<comment type="caution">
    <text evidence="2">The sequence shown here is derived from an EMBL/GenBank/DDBJ whole genome shotgun (WGS) entry which is preliminary data.</text>
</comment>
<evidence type="ECO:0000313" key="3">
    <source>
        <dbReference type="Proteomes" id="UP000297982"/>
    </source>
</evidence>